<organism evidence="1">
    <name type="scientific">human gut metagenome</name>
    <dbReference type="NCBI Taxonomy" id="408170"/>
    <lineage>
        <taxon>unclassified sequences</taxon>
        <taxon>metagenomes</taxon>
        <taxon>organismal metagenomes</taxon>
    </lineage>
</organism>
<dbReference type="EMBL" id="AJWY01003857">
    <property type="protein sequence ID" value="EKC74073.1"/>
    <property type="molecule type" value="Genomic_DNA"/>
</dbReference>
<protein>
    <submittedName>
        <fullName evidence="1">Uncharacterized protein</fullName>
    </submittedName>
</protein>
<sequence>NFSGIIHGEAVFKMNTTTSCGKVQTNPQEQWDLQEKYHCV</sequence>
<evidence type="ECO:0000313" key="1">
    <source>
        <dbReference type="EMBL" id="EKC74073.1"/>
    </source>
</evidence>
<reference evidence="1" key="1">
    <citation type="journal article" date="2013" name="Environ. Microbiol.">
        <title>Microbiota from the distal guts of lean and obese adolescents exhibit partial functional redundancy besides clear differences in community structure.</title>
        <authorList>
            <person name="Ferrer M."/>
            <person name="Ruiz A."/>
            <person name="Lanza F."/>
            <person name="Haange S.B."/>
            <person name="Oberbach A."/>
            <person name="Till H."/>
            <person name="Bargiela R."/>
            <person name="Campoy C."/>
            <person name="Segura M.T."/>
            <person name="Richter M."/>
            <person name="von Bergen M."/>
            <person name="Seifert J."/>
            <person name="Suarez A."/>
        </authorList>
    </citation>
    <scope>NUCLEOTIDE SEQUENCE</scope>
</reference>
<comment type="caution">
    <text evidence="1">The sequence shown here is derived from an EMBL/GenBank/DDBJ whole genome shotgun (WGS) entry which is preliminary data.</text>
</comment>
<dbReference type="AlphaFoldDB" id="K1TW67"/>
<accession>K1TW67</accession>
<feature type="non-terminal residue" evidence="1">
    <location>
        <position position="1"/>
    </location>
</feature>
<proteinExistence type="predicted"/>
<name>K1TW67_9ZZZZ</name>
<gene>
    <name evidence="1" type="ORF">LEA_05906</name>
</gene>